<dbReference type="Proteomes" id="UP000755104">
    <property type="component" value="Unassembled WGS sequence"/>
</dbReference>
<dbReference type="RefSeq" id="WP_221560168.1">
    <property type="nucleotide sequence ID" value="NZ_JAIGNO010000014.1"/>
</dbReference>
<evidence type="ECO:0000313" key="2">
    <source>
        <dbReference type="Proteomes" id="UP000755104"/>
    </source>
</evidence>
<gene>
    <name evidence="1" type="ORF">K3174_14925</name>
</gene>
<sequence length="202" mass="21862">MDEGPHEEYLRSIPRRWDAIAEPQTCLVIEPRKTDKAGDASAALLDIEPFCRSAAGSVSEAIMQLADLPPAILRDIESLASRFADLTGSNHVRIRLAQIVTNSCRKVHADYTDLRLITTYAGPGTQFALDNNPDAETLLDVPVGHVGLLKGRRYGANHAPCYHRSPPAADLGVKRLVLVIDTETFTSETESGCGGQKTGKLA</sequence>
<reference evidence="1 2" key="1">
    <citation type="submission" date="2021-08" db="EMBL/GenBank/DDBJ databases">
        <title>Comparative Genomics Analysis of the Genus Qipengyuania Reveals Extensive Genetic Diversity and Metabolic Versatility, Including the Description of Fifteen Novel Species.</title>
        <authorList>
            <person name="Liu Y."/>
        </authorList>
    </citation>
    <scope>NUCLEOTIDE SEQUENCE [LARGE SCALE GENOMIC DNA]</scope>
    <source>
        <strain evidence="1 2">6D47A</strain>
    </source>
</reference>
<proteinExistence type="predicted"/>
<organism evidence="1 2">
    <name type="scientific">Qipengyuania qiaonensis</name>
    <dbReference type="NCBI Taxonomy" id="2867240"/>
    <lineage>
        <taxon>Bacteria</taxon>
        <taxon>Pseudomonadati</taxon>
        <taxon>Pseudomonadota</taxon>
        <taxon>Alphaproteobacteria</taxon>
        <taxon>Sphingomonadales</taxon>
        <taxon>Erythrobacteraceae</taxon>
        <taxon>Qipengyuania</taxon>
    </lineage>
</organism>
<comment type="caution">
    <text evidence="1">The sequence shown here is derived from an EMBL/GenBank/DDBJ whole genome shotgun (WGS) entry which is preliminary data.</text>
</comment>
<protein>
    <submittedName>
        <fullName evidence="1">DUF1826 domain-containing protein</fullName>
    </submittedName>
</protein>
<dbReference type="Pfam" id="PF08856">
    <property type="entry name" value="DUF1826"/>
    <property type="match status" value="1"/>
</dbReference>
<keyword evidence="2" id="KW-1185">Reference proteome</keyword>
<accession>A0ABS7JFK9</accession>
<evidence type="ECO:0000313" key="1">
    <source>
        <dbReference type="EMBL" id="MBX7483822.1"/>
    </source>
</evidence>
<dbReference type="InterPro" id="IPR014955">
    <property type="entry name" value="DUF1826"/>
</dbReference>
<name>A0ABS7JFK9_9SPHN</name>
<dbReference type="EMBL" id="JAIGNO010000014">
    <property type="protein sequence ID" value="MBX7483822.1"/>
    <property type="molecule type" value="Genomic_DNA"/>
</dbReference>